<feature type="domain" description="3-hydroxyacyl-CoA dehydrogenase C-terminal" evidence="6">
    <location>
        <begin position="186"/>
        <end position="281"/>
    </location>
</feature>
<organism evidence="8 9">
    <name type="scientific">Sulfobacillus acidophilus</name>
    <dbReference type="NCBI Taxonomy" id="53633"/>
    <lineage>
        <taxon>Bacteria</taxon>
        <taxon>Bacillati</taxon>
        <taxon>Bacillota</taxon>
        <taxon>Clostridia</taxon>
        <taxon>Eubacteriales</taxon>
        <taxon>Clostridiales Family XVII. Incertae Sedis</taxon>
        <taxon>Sulfobacillus</taxon>
    </lineage>
</organism>
<dbReference type="GO" id="GO:0016616">
    <property type="term" value="F:oxidoreductase activity, acting on the CH-OH group of donors, NAD or NADP as acceptor"/>
    <property type="evidence" value="ECO:0007669"/>
    <property type="project" value="InterPro"/>
</dbReference>
<dbReference type="PIRSF" id="PIRSF000105">
    <property type="entry name" value="HCDH"/>
    <property type="match status" value="1"/>
</dbReference>
<dbReference type="InterPro" id="IPR008927">
    <property type="entry name" value="6-PGluconate_DH-like_C_sf"/>
</dbReference>
<reference evidence="8 9" key="1">
    <citation type="journal article" date="2014" name="BMC Genomics">
        <title>Comparison of environmental and isolate Sulfobacillus genomes reveals diverse carbon, sulfur, nitrogen, and hydrogen metabolisms.</title>
        <authorList>
            <person name="Justice N.B."/>
            <person name="Norman A."/>
            <person name="Brown C.T."/>
            <person name="Singh A."/>
            <person name="Thomas B.C."/>
            <person name="Banfield J.F."/>
        </authorList>
    </citation>
    <scope>NUCLEOTIDE SEQUENCE [LARGE SCALE GENOMIC DNA]</scope>
    <source>
        <strain evidence="8">AMDSBA3</strain>
    </source>
</reference>
<feature type="domain" description="3-hydroxyacyl-CoA dehydrogenase NAD binding" evidence="7">
    <location>
        <begin position="5"/>
        <end position="184"/>
    </location>
</feature>
<dbReference type="InterPro" id="IPR022694">
    <property type="entry name" value="3-OHacyl-CoA_DH"/>
</dbReference>
<evidence type="ECO:0000256" key="2">
    <source>
        <dbReference type="ARBA" id="ARBA00009463"/>
    </source>
</evidence>
<evidence type="ECO:0000259" key="7">
    <source>
        <dbReference type="Pfam" id="PF02737"/>
    </source>
</evidence>
<dbReference type="SUPFAM" id="SSF48179">
    <property type="entry name" value="6-phosphogluconate dehydrogenase C-terminal domain-like"/>
    <property type="match status" value="1"/>
</dbReference>
<keyword evidence="3" id="KW-0560">Oxidoreductase</keyword>
<evidence type="ECO:0000259" key="6">
    <source>
        <dbReference type="Pfam" id="PF00725"/>
    </source>
</evidence>
<comment type="caution">
    <text evidence="8">The sequence shown here is derived from an EMBL/GenBank/DDBJ whole genome shotgun (WGS) entry which is preliminary data.</text>
</comment>
<dbReference type="PANTHER" id="PTHR48075">
    <property type="entry name" value="3-HYDROXYACYL-COA DEHYDROGENASE FAMILY PROTEIN"/>
    <property type="match status" value="1"/>
</dbReference>
<dbReference type="GO" id="GO:0006631">
    <property type="term" value="P:fatty acid metabolic process"/>
    <property type="evidence" value="ECO:0007669"/>
    <property type="project" value="InterPro"/>
</dbReference>
<dbReference type="InterPro" id="IPR036291">
    <property type="entry name" value="NAD(P)-bd_dom_sf"/>
</dbReference>
<evidence type="ECO:0000256" key="4">
    <source>
        <dbReference type="ARBA" id="ARBA00067747"/>
    </source>
</evidence>
<comment type="pathway">
    <text evidence="1">Lipid metabolism; butanoate metabolism.</text>
</comment>
<dbReference type="Pfam" id="PF00725">
    <property type="entry name" value="3HCDH"/>
    <property type="match status" value="1"/>
</dbReference>
<evidence type="ECO:0000256" key="3">
    <source>
        <dbReference type="ARBA" id="ARBA00023002"/>
    </source>
</evidence>
<dbReference type="Proteomes" id="UP000241848">
    <property type="component" value="Unassembled WGS sequence"/>
</dbReference>
<dbReference type="EMBL" id="PXYV01000014">
    <property type="protein sequence ID" value="PSR22612.1"/>
    <property type="molecule type" value="Genomic_DNA"/>
</dbReference>
<dbReference type="Pfam" id="PF02737">
    <property type="entry name" value="3HCDH_N"/>
    <property type="match status" value="1"/>
</dbReference>
<name>A0A2T2WK56_9FIRM</name>
<accession>A0A2T2WK56</accession>
<comment type="similarity">
    <text evidence="2">Belongs to the 3-hydroxyacyl-CoA dehydrogenase family.</text>
</comment>
<dbReference type="Gene3D" id="1.10.1040.50">
    <property type="match status" value="1"/>
</dbReference>
<dbReference type="FunFam" id="3.40.50.720:FF:000009">
    <property type="entry name" value="Fatty oxidation complex, alpha subunit"/>
    <property type="match status" value="1"/>
</dbReference>
<feature type="site" description="Important for catalytic activity" evidence="5">
    <location>
        <position position="140"/>
    </location>
</feature>
<dbReference type="InterPro" id="IPR006176">
    <property type="entry name" value="3-OHacyl-CoA_DH_NAD-bd"/>
</dbReference>
<dbReference type="InterPro" id="IPR006108">
    <property type="entry name" value="3HC_DH_C"/>
</dbReference>
<dbReference type="SUPFAM" id="SSF51735">
    <property type="entry name" value="NAD(P)-binding Rossmann-fold domains"/>
    <property type="match status" value="1"/>
</dbReference>
<dbReference type="GO" id="GO:0070403">
    <property type="term" value="F:NAD+ binding"/>
    <property type="evidence" value="ECO:0007669"/>
    <property type="project" value="InterPro"/>
</dbReference>
<sequence length="281" mass="30532">MYIKQVAVIGAGTMGADIAYVMANAGIPVIVKDVDESALTRAQAHIADLFQARVARGRISAADAQGRRDLITMTTADAALVEATLAIEAVSEDMRVKKRVFQDLDRILPPLSLIVSNTSALSISELASVTGRPQRVAGFHFFFPAHLMKLVEVISGQKTSADTIETLRRLAEEIRKIPVSVKECPGFVVNRVLMASMAEILAFQQETQVPYSEIDQAVVKSGIAPMGPFMLADALGLDVALEVNRTLFQAYGDRFRPAPQLEALVEKGHLGLKTKQGFYSY</sequence>
<gene>
    <name evidence="8" type="ORF">C7B45_06035</name>
</gene>
<evidence type="ECO:0000313" key="9">
    <source>
        <dbReference type="Proteomes" id="UP000241848"/>
    </source>
</evidence>
<protein>
    <recommendedName>
        <fullName evidence="4">3-hydroxybutyryl-CoA dehydrogenase</fullName>
    </recommendedName>
</protein>
<evidence type="ECO:0000313" key="8">
    <source>
        <dbReference type="EMBL" id="PSR22612.1"/>
    </source>
</evidence>
<dbReference type="Gene3D" id="3.40.50.720">
    <property type="entry name" value="NAD(P)-binding Rossmann-like Domain"/>
    <property type="match status" value="1"/>
</dbReference>
<dbReference type="AlphaFoldDB" id="A0A2T2WK56"/>
<evidence type="ECO:0000256" key="5">
    <source>
        <dbReference type="PIRSR" id="PIRSR000105-1"/>
    </source>
</evidence>
<proteinExistence type="inferred from homology"/>
<evidence type="ECO:0000256" key="1">
    <source>
        <dbReference type="ARBA" id="ARBA00005086"/>
    </source>
</evidence>
<dbReference type="PANTHER" id="PTHR48075:SF5">
    <property type="entry name" value="3-HYDROXYBUTYRYL-COA DEHYDROGENASE"/>
    <property type="match status" value="1"/>
</dbReference>